<name>A0ABN9WC18_9DINO</name>
<proteinExistence type="predicted"/>
<dbReference type="EMBL" id="CAUYUJ010018470">
    <property type="protein sequence ID" value="CAK0883834.1"/>
    <property type="molecule type" value="Genomic_DNA"/>
</dbReference>
<dbReference type="SUPFAM" id="SSF56300">
    <property type="entry name" value="Metallo-dependent phosphatases"/>
    <property type="match status" value="1"/>
</dbReference>
<protein>
    <recommendedName>
        <fullName evidence="1">Calcineurin-like phosphoesterase domain-containing protein</fullName>
    </recommendedName>
</protein>
<feature type="domain" description="Calcineurin-like phosphoesterase" evidence="1">
    <location>
        <begin position="21"/>
        <end position="208"/>
    </location>
</feature>
<reference evidence="2" key="1">
    <citation type="submission" date="2023-10" db="EMBL/GenBank/DDBJ databases">
        <authorList>
            <person name="Chen Y."/>
            <person name="Shah S."/>
            <person name="Dougan E. K."/>
            <person name="Thang M."/>
            <person name="Chan C."/>
        </authorList>
    </citation>
    <scope>NUCLEOTIDE SEQUENCE [LARGE SCALE GENOMIC DNA]</scope>
</reference>
<evidence type="ECO:0000313" key="3">
    <source>
        <dbReference type="Proteomes" id="UP001189429"/>
    </source>
</evidence>
<dbReference type="InterPro" id="IPR029052">
    <property type="entry name" value="Metallo-depent_PP-like"/>
</dbReference>
<dbReference type="PANTHER" id="PTHR46546:SF4">
    <property type="entry name" value="SHEWANELLA-LIKE PROTEIN PHOSPHATASE 1"/>
    <property type="match status" value="1"/>
</dbReference>
<dbReference type="PANTHER" id="PTHR46546">
    <property type="entry name" value="SHEWANELLA-LIKE PROTEIN PHOSPHATASE 1"/>
    <property type="match status" value="1"/>
</dbReference>
<dbReference type="InterPro" id="IPR004843">
    <property type="entry name" value="Calcineurin-like_PHP"/>
</dbReference>
<gene>
    <name evidence="2" type="ORF">PCOR1329_LOCUS65934</name>
</gene>
<dbReference type="Pfam" id="PF00149">
    <property type="entry name" value="Metallophos"/>
    <property type="match status" value="1"/>
</dbReference>
<dbReference type="Gene3D" id="3.60.21.10">
    <property type="match status" value="1"/>
</dbReference>
<comment type="caution">
    <text evidence="2">The sequence shown here is derived from an EMBL/GenBank/DDBJ whole genome shotgun (WGS) entry which is preliminary data.</text>
</comment>
<evidence type="ECO:0000259" key="1">
    <source>
        <dbReference type="Pfam" id="PF00149"/>
    </source>
</evidence>
<organism evidence="2 3">
    <name type="scientific">Prorocentrum cordatum</name>
    <dbReference type="NCBI Taxonomy" id="2364126"/>
    <lineage>
        <taxon>Eukaryota</taxon>
        <taxon>Sar</taxon>
        <taxon>Alveolata</taxon>
        <taxon>Dinophyceae</taxon>
        <taxon>Prorocentrales</taxon>
        <taxon>Prorocentraceae</taxon>
        <taxon>Prorocentrum</taxon>
    </lineage>
</organism>
<keyword evidence="3" id="KW-1185">Reference proteome</keyword>
<accession>A0ABN9WC18</accession>
<sequence length="277" mass="29971">MLRALRLAGVVGTDGKWAAGSDTLVQMGDVVDRGPNSTACYHLLHRLADEASESGGAVVLLLGNHEVMNMQGDLRYVSKAELRQHGGPTAWTSMFSAGSKGSLGHTVASLHVASALRRRTLFVHGGLHPFWIHNASYAGPEALNAAVRRLLLEERRSPLLRYAAVDGRRVPGPLWDRDYQRQPEAEYCARLAESLGAWGARRAVVGHTPTPRGRPRTRCGGRLILADTGLSRWVKGSVGVTELYAERGAPDGDVFFARALFEDAAEVLLCAGPCERT</sequence>
<dbReference type="Proteomes" id="UP001189429">
    <property type="component" value="Unassembled WGS sequence"/>
</dbReference>
<evidence type="ECO:0000313" key="2">
    <source>
        <dbReference type="EMBL" id="CAK0883834.1"/>
    </source>
</evidence>